<comment type="caution">
    <text evidence="2">The sequence shown here is derived from an EMBL/GenBank/DDBJ whole genome shotgun (WGS) entry which is preliminary data.</text>
</comment>
<dbReference type="RefSeq" id="WP_018968038.1">
    <property type="nucleotide sequence ID" value="NZ_KB899220.1"/>
</dbReference>
<organism evidence="2 3">
    <name type="scientific">Hoylesella loescheii DSM 19665 = JCM 12249 = ATCC 15930</name>
    <dbReference type="NCBI Taxonomy" id="1122985"/>
    <lineage>
        <taxon>Bacteria</taxon>
        <taxon>Pseudomonadati</taxon>
        <taxon>Bacteroidota</taxon>
        <taxon>Bacteroidia</taxon>
        <taxon>Bacteroidales</taxon>
        <taxon>Prevotellaceae</taxon>
        <taxon>Hoylesella</taxon>
    </lineage>
</organism>
<dbReference type="AlphaFoldDB" id="A0A069QJF5"/>
<name>A0A069QJF5_HOYLO</name>
<evidence type="ECO:0000259" key="1">
    <source>
        <dbReference type="Pfam" id="PF15569"/>
    </source>
</evidence>
<accession>A0A069QJF5</accession>
<dbReference type="Pfam" id="PF15569">
    <property type="entry name" value="Imm40"/>
    <property type="match status" value="1"/>
</dbReference>
<dbReference type="Proteomes" id="UP000027442">
    <property type="component" value="Unassembled WGS sequence"/>
</dbReference>
<gene>
    <name evidence="2" type="ORF">HMPREF1991_01106</name>
</gene>
<feature type="domain" description="Immunity protein 40" evidence="1">
    <location>
        <begin position="16"/>
        <end position="98"/>
    </location>
</feature>
<sequence length="124" mass="14404">MTTKELADYYGIKYISLQEYGVYSVAFLPDEALRMVNILREEVTPILGGDVYVKKNNPTRVYPTDDGWYYERKCEELIKEYTDNSCDEAVKYIQIVLERVTKGCYEDGSDVLFDLVILDLANQF</sequence>
<dbReference type="InterPro" id="IPR029080">
    <property type="entry name" value="Imm40"/>
</dbReference>
<keyword evidence="3" id="KW-1185">Reference proteome</keyword>
<dbReference type="PATRIC" id="fig|1122985.7.peg.1150"/>
<reference evidence="2 3" key="1">
    <citation type="submission" date="2013-08" db="EMBL/GenBank/DDBJ databases">
        <authorList>
            <person name="Weinstock G."/>
            <person name="Sodergren E."/>
            <person name="Wylie T."/>
            <person name="Fulton L."/>
            <person name="Fulton R."/>
            <person name="Fronick C."/>
            <person name="O'Laughlin M."/>
            <person name="Godfrey J."/>
            <person name="Miner T."/>
            <person name="Herter B."/>
            <person name="Appelbaum E."/>
            <person name="Cordes M."/>
            <person name="Lek S."/>
            <person name="Wollam A."/>
            <person name="Pepin K.H."/>
            <person name="Palsikar V.B."/>
            <person name="Mitreva M."/>
            <person name="Wilson R.K."/>
        </authorList>
    </citation>
    <scope>NUCLEOTIDE SEQUENCE [LARGE SCALE GENOMIC DNA]</scope>
    <source>
        <strain evidence="2 3">ATCC 15930</strain>
    </source>
</reference>
<evidence type="ECO:0000313" key="2">
    <source>
        <dbReference type="EMBL" id="KDR52802.1"/>
    </source>
</evidence>
<dbReference type="EMBL" id="JNGW01000044">
    <property type="protein sequence ID" value="KDR52802.1"/>
    <property type="molecule type" value="Genomic_DNA"/>
</dbReference>
<protein>
    <recommendedName>
        <fullName evidence="1">Immunity protein 40 domain-containing protein</fullName>
    </recommendedName>
</protein>
<dbReference type="HOGENOM" id="CLU_2001830_0_0_10"/>
<proteinExistence type="predicted"/>
<evidence type="ECO:0000313" key="3">
    <source>
        <dbReference type="Proteomes" id="UP000027442"/>
    </source>
</evidence>